<accession>U9TG07</accession>
<name>U9TG07_RHIID</name>
<protein>
    <submittedName>
        <fullName evidence="1">Uncharacterized protein</fullName>
    </submittedName>
</protein>
<evidence type="ECO:0000313" key="1">
    <source>
        <dbReference type="EMBL" id="ESA02296.1"/>
    </source>
</evidence>
<sequence length="54" mass="6397">MGRLLFSKEYEQDRFLSVLNGSFHTRCYFSSEIIENNLDSLISGEDQKFKLKVY</sequence>
<dbReference type="AlphaFoldDB" id="U9TG07"/>
<organism evidence="1">
    <name type="scientific">Rhizophagus irregularis (strain DAOM 181602 / DAOM 197198 / MUCL 43194)</name>
    <name type="common">Arbuscular mycorrhizal fungus</name>
    <name type="synonym">Glomus intraradices</name>
    <dbReference type="NCBI Taxonomy" id="747089"/>
    <lineage>
        <taxon>Eukaryota</taxon>
        <taxon>Fungi</taxon>
        <taxon>Fungi incertae sedis</taxon>
        <taxon>Mucoromycota</taxon>
        <taxon>Glomeromycotina</taxon>
        <taxon>Glomeromycetes</taxon>
        <taxon>Glomerales</taxon>
        <taxon>Glomeraceae</taxon>
        <taxon>Rhizophagus</taxon>
    </lineage>
</organism>
<dbReference type="EMBL" id="KI295819">
    <property type="protein sequence ID" value="ESA02296.1"/>
    <property type="molecule type" value="Genomic_DNA"/>
</dbReference>
<dbReference type="HOGENOM" id="CLU_3051570_0_0_1"/>
<reference evidence="1" key="1">
    <citation type="submission" date="2013-07" db="EMBL/GenBank/DDBJ databases">
        <title>The genome of an arbuscular mycorrhizal fungus provides insights into the evolution of the oldest plant symbiosis.</title>
        <authorList>
            <consortium name="DOE Joint Genome Institute"/>
            <person name="Tisserant E."/>
            <person name="Malbreil M."/>
            <person name="Kuo A."/>
            <person name="Kohler A."/>
            <person name="Symeonidi A."/>
            <person name="Balestrini R."/>
            <person name="Charron P."/>
            <person name="Duensing N."/>
            <person name="Frei-dit-Frey N."/>
            <person name="Gianinazzi-Pearson V."/>
            <person name="Gilbert B."/>
            <person name="Handa Y."/>
            <person name="Hijri M."/>
            <person name="Kaul R."/>
            <person name="Kawaguchi M."/>
            <person name="Krajinski F."/>
            <person name="Lammers P."/>
            <person name="Lapierre D."/>
            <person name="Masclaux F.G."/>
            <person name="Murat C."/>
            <person name="Morin E."/>
            <person name="Ndikumana S."/>
            <person name="Pagni M."/>
            <person name="Petitpierre D."/>
            <person name="Requena N."/>
            <person name="Rosikiewicz P."/>
            <person name="Riley R."/>
            <person name="Saito K."/>
            <person name="San Clemente H."/>
            <person name="Shapiro H."/>
            <person name="van Tuinen D."/>
            <person name="Becard G."/>
            <person name="Bonfante P."/>
            <person name="Paszkowski U."/>
            <person name="Shachar-Hill Y."/>
            <person name="Young J.P."/>
            <person name="Sanders I.R."/>
            <person name="Henrissat B."/>
            <person name="Rensing S.A."/>
            <person name="Grigoriev I.V."/>
            <person name="Corradi N."/>
            <person name="Roux C."/>
            <person name="Martin F."/>
        </authorList>
    </citation>
    <scope>NUCLEOTIDE SEQUENCE</scope>
    <source>
        <strain evidence="1">DAOM 197198</strain>
    </source>
</reference>
<gene>
    <name evidence="1" type="ORF">GLOINDRAFT_337470</name>
</gene>
<proteinExistence type="predicted"/>